<protein>
    <submittedName>
        <fullName evidence="2">Protein involved in gliding motility GldD</fullName>
    </submittedName>
</protein>
<dbReference type="STRING" id="388950.GCA_001611675_01254"/>
<dbReference type="EMBL" id="FPCA01000002">
    <property type="protein sequence ID" value="SFU73561.1"/>
    <property type="molecule type" value="Genomic_DNA"/>
</dbReference>
<evidence type="ECO:0000313" key="2">
    <source>
        <dbReference type="EMBL" id="SFU73561.1"/>
    </source>
</evidence>
<evidence type="ECO:0000313" key="3">
    <source>
        <dbReference type="Proteomes" id="UP000182491"/>
    </source>
</evidence>
<accession>A0A1I7IKU4</accession>
<dbReference type="Pfam" id="PF25593">
    <property type="entry name" value="GldD_lipo"/>
    <property type="match status" value="1"/>
</dbReference>
<dbReference type="NCBIfam" id="TIGR03512">
    <property type="entry name" value="GldD_lipo"/>
    <property type="match status" value="1"/>
</dbReference>
<dbReference type="AlphaFoldDB" id="A0A1I7IKU4"/>
<proteinExistence type="predicted"/>
<reference evidence="3" key="1">
    <citation type="submission" date="2016-10" db="EMBL/GenBank/DDBJ databases">
        <authorList>
            <person name="Varghese N."/>
        </authorList>
    </citation>
    <scope>NUCLEOTIDE SEQUENCE [LARGE SCALE GENOMIC DNA]</scope>
    <source>
        <strain evidence="3">DSM 18820</strain>
    </source>
</reference>
<keyword evidence="1" id="KW-0732">Signal</keyword>
<evidence type="ECO:0000256" key="1">
    <source>
        <dbReference type="SAM" id="SignalP"/>
    </source>
</evidence>
<feature type="signal peptide" evidence="1">
    <location>
        <begin position="1"/>
        <end position="32"/>
    </location>
</feature>
<dbReference type="InterPro" id="IPR019850">
    <property type="entry name" value="GldD-like"/>
</dbReference>
<keyword evidence="3" id="KW-1185">Reference proteome</keyword>
<gene>
    <name evidence="2" type="ORF">SAMN04487941_2287</name>
</gene>
<dbReference type="OrthoDB" id="679501at2"/>
<name>A0A1I7IKU4_9BACT</name>
<dbReference type="PROSITE" id="PS51257">
    <property type="entry name" value="PROKAR_LIPOPROTEIN"/>
    <property type="match status" value="1"/>
</dbReference>
<dbReference type="Proteomes" id="UP000182491">
    <property type="component" value="Unassembled WGS sequence"/>
</dbReference>
<organism evidence="2 3">
    <name type="scientific">Pontibacter akesuensis</name>
    <dbReference type="NCBI Taxonomy" id="388950"/>
    <lineage>
        <taxon>Bacteria</taxon>
        <taxon>Pseudomonadati</taxon>
        <taxon>Bacteroidota</taxon>
        <taxon>Cytophagia</taxon>
        <taxon>Cytophagales</taxon>
        <taxon>Hymenobacteraceae</taxon>
        <taxon>Pontibacter</taxon>
    </lineage>
</organism>
<sequence length="207" mass="23432">MSQAKKNSIIKLASLKSLLWFGLAAGFISCSAEYTPKPKGYNRIDLPSQTYKPLQEAHPYAFEMSEHAKTRPDSSGIAQPHWINIIYPELGANVQLTYIDISQGNDKMLNNLVEDARKLTAKHQIKAYAIEETQIKTPQGDVAAVFELEGEVPSQFQFYVTDSTQHFLRGALYFRTATQNDSLAPVIEFVKKDIVHLLNTLEWRDKQ</sequence>
<feature type="chain" id="PRO_5010384971" evidence="1">
    <location>
        <begin position="33"/>
        <end position="207"/>
    </location>
</feature>
<dbReference type="RefSeq" id="WP_082815145.1">
    <property type="nucleotide sequence ID" value="NZ_BMXC01000002.1"/>
</dbReference>